<comment type="caution">
    <text evidence="3">The sequence shown here is derived from an EMBL/GenBank/DDBJ whole genome shotgun (WGS) entry which is preliminary data.</text>
</comment>
<accession>A0A2S9Y3I6</accession>
<keyword evidence="3" id="KW-0560">Oxidoreductase</keyword>
<evidence type="ECO:0000313" key="4">
    <source>
        <dbReference type="Proteomes" id="UP000238823"/>
    </source>
</evidence>
<dbReference type="InterPro" id="IPR005532">
    <property type="entry name" value="SUMF_dom"/>
</dbReference>
<name>A0A2S9Y3I6_9BACT</name>
<dbReference type="InterPro" id="IPR042095">
    <property type="entry name" value="SUMF_sf"/>
</dbReference>
<evidence type="ECO:0000313" key="3">
    <source>
        <dbReference type="EMBL" id="PRP99667.1"/>
    </source>
</evidence>
<feature type="region of interest" description="Disordered" evidence="1">
    <location>
        <begin position="22"/>
        <end position="82"/>
    </location>
</feature>
<dbReference type="InterPro" id="IPR016187">
    <property type="entry name" value="CTDL_fold"/>
</dbReference>
<gene>
    <name evidence="3" type="primary">egtB_8</name>
    <name evidence="3" type="ORF">ENSA7_63070</name>
</gene>
<protein>
    <submittedName>
        <fullName evidence="3">Iron(II)-dependent oxidoreductase EgtB</fullName>
        <ecNumber evidence="3">1.8.-.-</ecNumber>
    </submittedName>
</protein>
<dbReference type="EC" id="1.8.-.-" evidence="3"/>
<dbReference type="AlphaFoldDB" id="A0A2S9Y3I6"/>
<evidence type="ECO:0000256" key="1">
    <source>
        <dbReference type="SAM" id="MobiDB-lite"/>
    </source>
</evidence>
<dbReference type="PANTHER" id="PTHR23150:SF19">
    <property type="entry name" value="FORMYLGLYCINE-GENERATING ENZYME"/>
    <property type="match status" value="1"/>
</dbReference>
<proteinExistence type="predicted"/>
<dbReference type="Proteomes" id="UP000238823">
    <property type="component" value="Unassembled WGS sequence"/>
</dbReference>
<dbReference type="GO" id="GO:0120147">
    <property type="term" value="F:formylglycine-generating oxidase activity"/>
    <property type="evidence" value="ECO:0007669"/>
    <property type="project" value="TreeGrafter"/>
</dbReference>
<reference evidence="3 4" key="1">
    <citation type="submission" date="2018-03" db="EMBL/GenBank/DDBJ databases">
        <title>Draft Genome Sequences of the Obligatory Marine Myxobacteria Enhygromyxa salina SWB007.</title>
        <authorList>
            <person name="Poehlein A."/>
            <person name="Moghaddam J.A."/>
            <person name="Harms H."/>
            <person name="Alanjari M."/>
            <person name="Koenig G.M."/>
            <person name="Daniel R."/>
            <person name="Schaeberle T.F."/>
        </authorList>
    </citation>
    <scope>NUCLEOTIDE SEQUENCE [LARGE SCALE GENOMIC DNA]</scope>
    <source>
        <strain evidence="3 4">SWB007</strain>
    </source>
</reference>
<dbReference type="SUPFAM" id="SSF56436">
    <property type="entry name" value="C-type lectin-like"/>
    <property type="match status" value="1"/>
</dbReference>
<dbReference type="InterPro" id="IPR051043">
    <property type="entry name" value="Sulfatase_Mod_Factor_Kinase"/>
</dbReference>
<feature type="compositionally biased region" description="Acidic residues" evidence="1">
    <location>
        <begin position="41"/>
        <end position="70"/>
    </location>
</feature>
<dbReference type="PROSITE" id="PS51257">
    <property type="entry name" value="PROKAR_LIPOPROTEIN"/>
    <property type="match status" value="1"/>
</dbReference>
<feature type="domain" description="Sulfatase-modifying factor enzyme-like" evidence="2">
    <location>
        <begin position="83"/>
        <end position="336"/>
    </location>
</feature>
<dbReference type="EMBL" id="PVNL01000120">
    <property type="protein sequence ID" value="PRP99667.1"/>
    <property type="molecule type" value="Genomic_DNA"/>
</dbReference>
<dbReference type="PANTHER" id="PTHR23150">
    <property type="entry name" value="SULFATASE MODIFYING FACTOR 1, 2"/>
    <property type="match status" value="1"/>
</dbReference>
<evidence type="ECO:0000259" key="2">
    <source>
        <dbReference type="Pfam" id="PF03781"/>
    </source>
</evidence>
<dbReference type="Gene3D" id="3.90.1580.10">
    <property type="entry name" value="paralog of FGE (formylglycine-generating enzyme)"/>
    <property type="match status" value="1"/>
</dbReference>
<sequence>MRHTSTGVTATGGAWLAALALTSCGPNRPDGSQDTSVQGEGDGDPGDADGDLGDGEPGDGDLGDGDGDGDGDGHEPPCESMHEGMICIPAGPFIMGSNGLGFLEEREIPEQVVYLSQFHIDRHEVTFGEYRLCVEAGNCSPPVAEDPNDLRTFGCRWGNEGIDAYPVACVDWLQALEYCNARGAELPTEAQWEKAGRGTDGRDYAWGNEAPTCFYASMANETFGDQDPHEGWGCDTGMPERPGSHSPQGDSPYGVQDMVGNVGEVVADWLGPGQPNLGADPTGPDSGTFKVGKGGSYVASQLDDASGGYLHLAWRAQSGGPVPGSQLGCGIGFRCVVSE</sequence>
<dbReference type="Pfam" id="PF03781">
    <property type="entry name" value="FGE-sulfatase"/>
    <property type="match status" value="1"/>
</dbReference>
<feature type="compositionally biased region" description="Basic and acidic residues" evidence="1">
    <location>
        <begin position="71"/>
        <end position="82"/>
    </location>
</feature>
<organism evidence="3 4">
    <name type="scientific">Enhygromyxa salina</name>
    <dbReference type="NCBI Taxonomy" id="215803"/>
    <lineage>
        <taxon>Bacteria</taxon>
        <taxon>Pseudomonadati</taxon>
        <taxon>Myxococcota</taxon>
        <taxon>Polyangia</taxon>
        <taxon>Nannocystales</taxon>
        <taxon>Nannocystaceae</taxon>
        <taxon>Enhygromyxa</taxon>
    </lineage>
</organism>